<dbReference type="OrthoDB" id="1703792at2"/>
<dbReference type="GO" id="GO:0004515">
    <property type="term" value="F:nicotinate-nucleotide adenylyltransferase activity"/>
    <property type="evidence" value="ECO:0007669"/>
    <property type="project" value="UniProtKB-EC"/>
</dbReference>
<evidence type="ECO:0000259" key="11">
    <source>
        <dbReference type="Pfam" id="PF01467"/>
    </source>
</evidence>
<dbReference type="Gene3D" id="1.25.10.10">
    <property type="entry name" value="Leucine-rich Repeat Variant"/>
    <property type="match status" value="1"/>
</dbReference>
<proteinExistence type="predicted"/>
<dbReference type="InterPro" id="IPR014729">
    <property type="entry name" value="Rossmann-like_a/b/a_fold"/>
</dbReference>
<comment type="pathway">
    <text evidence="2">Cofactor biosynthesis; NAD(+) biosynthesis; deamido-NAD(+) from nicotinate D-ribonucleotide: step 1/1.</text>
</comment>
<dbReference type="GO" id="GO:0005524">
    <property type="term" value="F:ATP binding"/>
    <property type="evidence" value="ECO:0007669"/>
    <property type="project" value="UniProtKB-KW"/>
</dbReference>
<keyword evidence="5 12" id="KW-0808">Transferase</keyword>
<dbReference type="InterPro" id="IPR005248">
    <property type="entry name" value="NadD/NMNAT"/>
</dbReference>
<dbReference type="EMBL" id="CP042243">
    <property type="protein sequence ID" value="QEK10983.1"/>
    <property type="molecule type" value="Genomic_DNA"/>
</dbReference>
<dbReference type="Gene3D" id="1.10.3210.10">
    <property type="entry name" value="Hypothetical protein af1432"/>
    <property type="match status" value="1"/>
</dbReference>
<dbReference type="RefSeq" id="WP_148808058.1">
    <property type="nucleotide sequence ID" value="NZ_CP042243.1"/>
</dbReference>
<organism evidence="12 13">
    <name type="scientific">Crassaminicella thermophila</name>
    <dbReference type="NCBI Taxonomy" id="2599308"/>
    <lineage>
        <taxon>Bacteria</taxon>
        <taxon>Bacillati</taxon>
        <taxon>Bacillota</taxon>
        <taxon>Clostridia</taxon>
        <taxon>Eubacteriales</taxon>
        <taxon>Clostridiaceae</taxon>
        <taxon>Crassaminicella</taxon>
    </lineage>
</organism>
<dbReference type="EC" id="2.7.7.18" evidence="3"/>
<evidence type="ECO:0000256" key="2">
    <source>
        <dbReference type="ARBA" id="ARBA00005019"/>
    </source>
</evidence>
<keyword evidence="6" id="KW-0548">Nucleotidyltransferase</keyword>
<reference evidence="12 13" key="1">
    <citation type="submission" date="2019-07" db="EMBL/GenBank/DDBJ databases">
        <title>Complete genome of Crassaminicella thermophila SY095.</title>
        <authorList>
            <person name="Li X."/>
        </authorList>
    </citation>
    <scope>NUCLEOTIDE SEQUENCE [LARGE SCALE GENOMIC DNA]</scope>
    <source>
        <strain evidence="12 13">SY095</strain>
    </source>
</reference>
<dbReference type="SUPFAM" id="SSF52374">
    <property type="entry name" value="Nucleotidylyl transferase"/>
    <property type="match status" value="1"/>
</dbReference>
<evidence type="ECO:0000256" key="1">
    <source>
        <dbReference type="ARBA" id="ARBA00002324"/>
    </source>
</evidence>
<evidence type="ECO:0000256" key="4">
    <source>
        <dbReference type="ARBA" id="ARBA00022642"/>
    </source>
</evidence>
<keyword evidence="4" id="KW-0662">Pyridine nucleotide biosynthesis</keyword>
<sequence length="1627" mass="191223">MQNALADSLYYRIFNGLKESDFLKLFKLQRRLIFNYIKEDSFLEKVDRMVQKKDYSVHAVLDICENLMNALAEENPPEDWLNYVYQFVLNKSFPEAVEIKLIERLERPCEVYLKVLRIVSDFEREISNNMNSIYFLTEDEEKELENPNEYRLFKEAFRNDYVYEMMKLNKEVIGHHTLDHVCGVHNLALFIGRQFKKIGLPVDLGRVSGAAAGHDIGKFGCRRNEQKRAPYLHYYYTDEWFKKHDITYIRHIAVNHSTWDLELENLSLESLILIYCDFRVKKRRTKDGAKMHIYSLEESFHVILQKLDNVDYEKEKRYHRVYAKLKDFQDYMLYLGINLDIKENNQQTAIQPKGPKHYCLMQGKEIIENIKYLSIHHNIKLMYKLRDESSLNAILESARSEMELNHLRGYLHVFEEYSTYMTQKQKMITINFLYEQLMHPEEDIRKQCGELIGLLIANFDEDYRKEVPEDVHLKHFEISSYALLDKYLQLLVYPDPQIIPIHRIYLGHSIRNMIESLFSNCARSQINAYMEVLLRYYEKDFKEKDIQLYLLETAKYVPLNSCDNICLDKFINFIKKMLGEKDTDLRLCALETLYHLLKRSYINKEICTSLKSIFYEEISHSDLSVENFLRQKIVKYLGLDEDKIIKYSNDWNIDRKKISHMFLSNLKTSTESVIKKVQIDFLLQYAMEHLDQMGLYTAIHYCNILKVSSSESVRNHGGRALLSLLPHIPFEQRNDVVIELLRGLEVEGYQFAKYIPDYLGKLILYLKPIELDEVIDDLVEKVKQANPQINTLLLNTIGVAIQNYYKYKDLFEEDEKEYKLRLVKMLGALQNGLVHYNGQVKQAAFRVIGKDIFGCKYLNLEQKNDIFQLIAKKLLTLIGEEEEDKLLTFFTHAAGLNHIYRFISDYIFYKGDMDLKVYEKVAFFPGTFDPFSLGHKEIAKEIRSLGFEVYLSVDEFSWSKRAQPNLLRRNIIKLSIADEFGIYLYPEDLSTNIANHNDLRKLREAFPHSDVHIVVGSDVVLNASAYKKEANKNSILSFSHIIFERKSTLSLDDDDQRIDEAIKNIKNNVIRLSLPPQYEDISSTQIRNYIDQNRDISELIDPIAQKFIYEKGLYRRAPQYKTLIQTKSVYVEIINRLTDVFLEKLSNLSFLKYEEAYDRLKEFRKKLNPRILLLRSIEKDGEILGFSAFHWLRSSMIFKEFKDETISEHIRRNGIGRILVIDGIFVNNKSEFENIEQMILTETLSYALPKDYTYAVYKNMLNGYHSESMGEILKCQGFEQIAYDDKSVFVVDMTQPSTLYLDIDSIIKEPFRSNIRVMKTVKRSRKRLQEAIAKLYPGKLVLSFDRNMVYENLIKKICDENGVSTIPTNPRKLGPAMCVPFGAILNGAIIPNTVTKSMHTEKIFDPDMKKFRIAAYPYYLKLEDQVKMIRSFDRPVILVDDLLNKGYRIKAIDPLFKKENIKVKKILVGILSGRGKELMDIQNRKVDSAYFIPKLKVWFNESFLYPFIGGDTMWRGEDLKTNIIPSVNLILPYTVPTFIQGASKESIYNLSYVCIENAMDILTTLEEEYQKIHERSLTLRHLGEVFISPKYPDHGKDIYYDMNLNPSHYLKNDLEHLKRLKMIMLDN</sequence>
<evidence type="ECO:0000256" key="3">
    <source>
        <dbReference type="ARBA" id="ARBA00012389"/>
    </source>
</evidence>
<dbReference type="Pfam" id="PF01467">
    <property type="entry name" value="CTP_transf_like"/>
    <property type="match status" value="1"/>
</dbReference>
<dbReference type="PANTHER" id="PTHR39321:SF3">
    <property type="entry name" value="PHOSPHOPANTETHEINE ADENYLYLTRANSFERASE"/>
    <property type="match status" value="1"/>
</dbReference>
<evidence type="ECO:0000256" key="9">
    <source>
        <dbReference type="ARBA" id="ARBA00023027"/>
    </source>
</evidence>
<dbReference type="InterPro" id="IPR011989">
    <property type="entry name" value="ARM-like"/>
</dbReference>
<evidence type="ECO:0000256" key="5">
    <source>
        <dbReference type="ARBA" id="ARBA00022679"/>
    </source>
</evidence>
<dbReference type="Gene3D" id="3.40.50.620">
    <property type="entry name" value="HUPs"/>
    <property type="match status" value="1"/>
</dbReference>
<dbReference type="KEGG" id="crs:FQB35_00575"/>
<dbReference type="Proteomes" id="UP000324646">
    <property type="component" value="Chromosome"/>
</dbReference>
<name>A0A5C0S8X3_CRATE</name>
<evidence type="ECO:0000256" key="8">
    <source>
        <dbReference type="ARBA" id="ARBA00022840"/>
    </source>
</evidence>
<evidence type="ECO:0000313" key="12">
    <source>
        <dbReference type="EMBL" id="QEK10983.1"/>
    </source>
</evidence>
<gene>
    <name evidence="12" type="ORF">FQB35_00575</name>
</gene>
<dbReference type="SUPFAM" id="SSF109604">
    <property type="entry name" value="HD-domain/PDEase-like"/>
    <property type="match status" value="1"/>
</dbReference>
<evidence type="ECO:0000256" key="7">
    <source>
        <dbReference type="ARBA" id="ARBA00022741"/>
    </source>
</evidence>
<dbReference type="InterPro" id="IPR016024">
    <property type="entry name" value="ARM-type_fold"/>
</dbReference>
<comment type="catalytic activity">
    <reaction evidence="10">
        <text>nicotinate beta-D-ribonucleotide + ATP + H(+) = deamido-NAD(+) + diphosphate</text>
        <dbReference type="Rhea" id="RHEA:22860"/>
        <dbReference type="ChEBI" id="CHEBI:15378"/>
        <dbReference type="ChEBI" id="CHEBI:30616"/>
        <dbReference type="ChEBI" id="CHEBI:33019"/>
        <dbReference type="ChEBI" id="CHEBI:57502"/>
        <dbReference type="ChEBI" id="CHEBI:58437"/>
        <dbReference type="EC" id="2.7.7.18"/>
    </reaction>
</comment>
<protein>
    <recommendedName>
        <fullName evidence="3">nicotinate-nucleotide adenylyltransferase</fullName>
        <ecNumber evidence="3">2.7.7.18</ecNumber>
    </recommendedName>
</protein>
<evidence type="ECO:0000313" key="13">
    <source>
        <dbReference type="Proteomes" id="UP000324646"/>
    </source>
</evidence>
<dbReference type="PANTHER" id="PTHR39321">
    <property type="entry name" value="NICOTINATE-NUCLEOTIDE ADENYLYLTRANSFERASE-RELATED"/>
    <property type="match status" value="1"/>
</dbReference>
<feature type="domain" description="Cytidyltransferase-like" evidence="11">
    <location>
        <begin position="923"/>
        <end position="1088"/>
    </location>
</feature>
<accession>A0A5C0S8X3</accession>
<comment type="function">
    <text evidence="1">Catalyzes the reversible adenylation of nicotinate mononucleotide (NaMN) to nicotinic acid adenine dinucleotide (NaAD).</text>
</comment>
<keyword evidence="7" id="KW-0547">Nucleotide-binding</keyword>
<dbReference type="SUPFAM" id="SSF48371">
    <property type="entry name" value="ARM repeat"/>
    <property type="match status" value="1"/>
</dbReference>
<keyword evidence="8" id="KW-0067">ATP-binding</keyword>
<evidence type="ECO:0000256" key="6">
    <source>
        <dbReference type="ARBA" id="ARBA00022695"/>
    </source>
</evidence>
<dbReference type="InterPro" id="IPR004821">
    <property type="entry name" value="Cyt_trans-like"/>
</dbReference>
<keyword evidence="13" id="KW-1185">Reference proteome</keyword>
<keyword evidence="9" id="KW-0520">NAD</keyword>
<dbReference type="GO" id="GO:0009435">
    <property type="term" value="P:NAD+ biosynthetic process"/>
    <property type="evidence" value="ECO:0007669"/>
    <property type="project" value="InterPro"/>
</dbReference>
<evidence type="ECO:0000256" key="10">
    <source>
        <dbReference type="ARBA" id="ARBA00048721"/>
    </source>
</evidence>